<dbReference type="RefSeq" id="WP_153420579.1">
    <property type="nucleotide sequence ID" value="NZ_WFLM01000003.1"/>
</dbReference>
<protein>
    <submittedName>
        <fullName evidence="1">Uncharacterized protein</fullName>
    </submittedName>
</protein>
<proteinExistence type="predicted"/>
<dbReference type="AlphaFoldDB" id="A0A6N6VT72"/>
<evidence type="ECO:0000313" key="2">
    <source>
        <dbReference type="Proteomes" id="UP000437748"/>
    </source>
</evidence>
<organism evidence="1 2">
    <name type="scientific">Silvanigrella paludirubra</name>
    <dbReference type="NCBI Taxonomy" id="2499159"/>
    <lineage>
        <taxon>Bacteria</taxon>
        <taxon>Pseudomonadati</taxon>
        <taxon>Bdellovibrionota</taxon>
        <taxon>Oligoflexia</taxon>
        <taxon>Silvanigrellales</taxon>
        <taxon>Silvanigrellaceae</taxon>
        <taxon>Silvanigrella</taxon>
    </lineage>
</organism>
<comment type="caution">
    <text evidence="1">The sequence shown here is derived from an EMBL/GenBank/DDBJ whole genome shotgun (WGS) entry which is preliminary data.</text>
</comment>
<accession>A0A6N6VT72</accession>
<dbReference type="Proteomes" id="UP000437748">
    <property type="component" value="Unassembled WGS sequence"/>
</dbReference>
<keyword evidence="2" id="KW-1185">Reference proteome</keyword>
<evidence type="ECO:0000313" key="1">
    <source>
        <dbReference type="EMBL" id="KAB8039180.1"/>
    </source>
</evidence>
<dbReference type="EMBL" id="WFLM01000003">
    <property type="protein sequence ID" value="KAB8039180.1"/>
    <property type="molecule type" value="Genomic_DNA"/>
</dbReference>
<sequence length="120" mass="14144">MKLSKNEKLMLKKYLNSIIVCICSFLPEEKVNEYIKESKTFSELLYYISNGLKDKEVGGWLGEDLKEDQLNVLTIISEFYLKQNKSKYKKIEKPSEIIIWFINLIESSLTKNELKLNQKN</sequence>
<name>A0A6N6VT72_9BACT</name>
<reference evidence="1 2" key="1">
    <citation type="submission" date="2019-10" db="EMBL/GenBank/DDBJ databases">
        <title>New species of Slilvanegrellaceae.</title>
        <authorList>
            <person name="Pitt A."/>
            <person name="Hahn M.W."/>
        </authorList>
    </citation>
    <scope>NUCLEOTIDE SEQUENCE [LARGE SCALE GENOMIC DNA]</scope>
    <source>
        <strain evidence="1 2">SP-Ram-0.45-NSY-1</strain>
    </source>
</reference>
<gene>
    <name evidence="1" type="ORF">GCL60_10005</name>
</gene>